<gene>
    <name evidence="1" type="ORF">HMPREF9511_02973</name>
</gene>
<evidence type="ECO:0000313" key="2">
    <source>
        <dbReference type="Proteomes" id="UP000004933"/>
    </source>
</evidence>
<reference evidence="1 2" key="1">
    <citation type="submission" date="2010-09" db="EMBL/GenBank/DDBJ databases">
        <authorList>
            <person name="Weinstock G."/>
            <person name="Sodergren E."/>
            <person name="Clifton S."/>
            <person name="Fulton L."/>
            <person name="Fulton B."/>
            <person name="Courtney L."/>
            <person name="Fronick C."/>
            <person name="Harrison M."/>
            <person name="Strong C."/>
            <person name="Farmer C."/>
            <person name="Delahaunty K."/>
            <person name="Markovic C."/>
            <person name="Hall O."/>
            <person name="Minx P."/>
            <person name="Tomlinson C."/>
            <person name="Mitreva M."/>
            <person name="Hou S."/>
            <person name="Chen J."/>
            <person name="Wollam A."/>
            <person name="Pepin K.H."/>
            <person name="Johnson M."/>
            <person name="Bhonagiri V."/>
            <person name="Zhang X."/>
            <person name="Suruliraj S."/>
            <person name="Warren W."/>
            <person name="Chinwalla A."/>
            <person name="Mardis E.R."/>
            <person name="Wilson R.K."/>
        </authorList>
    </citation>
    <scope>NUCLEOTIDE SEQUENCE [LARGE SCALE GENOMIC DNA]</scope>
    <source>
        <strain evidence="1 2">TX0630</strain>
    </source>
</reference>
<dbReference type="AlphaFoldDB" id="A0ABC9P234"/>
<organism evidence="1 2">
    <name type="scientific">Enterococcus faecalis TX0630</name>
    <dbReference type="NCBI Taxonomy" id="749508"/>
    <lineage>
        <taxon>Bacteria</taxon>
        <taxon>Bacillati</taxon>
        <taxon>Bacillota</taxon>
        <taxon>Bacilli</taxon>
        <taxon>Lactobacillales</taxon>
        <taxon>Enterococcaceae</taxon>
        <taxon>Enterococcus</taxon>
    </lineage>
</organism>
<proteinExistence type="predicted"/>
<sequence length="53" mass="6136">MATQDSIGKDSIGKDKVGYKQMNSVNTSYVVKLYFWKISRSNFILGIYWEILV</sequence>
<dbReference type="EMBL" id="AEBE01000154">
    <property type="protein sequence ID" value="EFU89035.1"/>
    <property type="molecule type" value="Genomic_DNA"/>
</dbReference>
<protein>
    <submittedName>
        <fullName evidence="1">Uncharacterized protein</fullName>
    </submittedName>
</protein>
<evidence type="ECO:0000313" key="1">
    <source>
        <dbReference type="EMBL" id="EFU89035.1"/>
    </source>
</evidence>
<accession>A0ABC9P234</accession>
<comment type="caution">
    <text evidence="1">The sequence shown here is derived from an EMBL/GenBank/DDBJ whole genome shotgun (WGS) entry which is preliminary data.</text>
</comment>
<dbReference type="Proteomes" id="UP000004933">
    <property type="component" value="Unassembled WGS sequence"/>
</dbReference>
<name>A0ABC9P234_ENTFL</name>